<dbReference type="RefSeq" id="XP_016240798.1">
    <property type="nucleotide sequence ID" value="XM_016375522.1"/>
</dbReference>
<comment type="function">
    <text evidence="5">Catalyzes the transfer of a dimethylallyl group onto the adenine at position 37.</text>
</comment>
<dbReference type="Gene3D" id="1.10.20.140">
    <property type="match status" value="1"/>
</dbReference>
<dbReference type="HOGENOM" id="CLU_032616_2_3_1"/>
<evidence type="ECO:0000256" key="2">
    <source>
        <dbReference type="ARBA" id="ARBA00022679"/>
    </source>
</evidence>
<dbReference type="InterPro" id="IPR039657">
    <property type="entry name" value="Dimethylallyltransferase"/>
</dbReference>
<feature type="region of interest" description="Disordered" evidence="8">
    <location>
        <begin position="445"/>
        <end position="480"/>
    </location>
</feature>
<dbReference type="Pfam" id="PF01715">
    <property type="entry name" value="IPPT"/>
    <property type="match status" value="1"/>
</dbReference>
<evidence type="ECO:0000313" key="10">
    <source>
        <dbReference type="Proteomes" id="UP000053328"/>
    </source>
</evidence>
<evidence type="ECO:0000256" key="5">
    <source>
        <dbReference type="PIRNR" id="PIRNR039110"/>
    </source>
</evidence>
<dbReference type="GO" id="GO:0052381">
    <property type="term" value="F:tRNA dimethylallyltransferase activity"/>
    <property type="evidence" value="ECO:0007669"/>
    <property type="project" value="UniProtKB-UniRule"/>
</dbReference>
<name>A0A0D2A745_9EURO</name>
<feature type="compositionally biased region" description="Polar residues" evidence="8">
    <location>
        <begin position="463"/>
        <end position="472"/>
    </location>
</feature>
<keyword evidence="3 5" id="KW-0547">Nucleotide-binding</keyword>
<keyword evidence="5" id="KW-0963">Cytoplasm</keyword>
<evidence type="ECO:0000256" key="7">
    <source>
        <dbReference type="RuleBase" id="RU003785"/>
    </source>
</evidence>
<dbReference type="Gene3D" id="3.30.160.60">
    <property type="entry name" value="Classic Zinc Finger"/>
    <property type="match status" value="1"/>
</dbReference>
<dbReference type="PIRSF" id="PIRSF039110">
    <property type="entry name" value="IPP_transferase"/>
    <property type="match status" value="1"/>
</dbReference>
<evidence type="ECO:0000256" key="3">
    <source>
        <dbReference type="ARBA" id="ARBA00022741"/>
    </source>
</evidence>
<reference evidence="9 10" key="1">
    <citation type="submission" date="2015-01" db="EMBL/GenBank/DDBJ databases">
        <title>The Genome Sequence of Exophiala spinifera CBS89968.</title>
        <authorList>
            <consortium name="The Broad Institute Genomics Platform"/>
            <person name="Cuomo C."/>
            <person name="de Hoog S."/>
            <person name="Gorbushina A."/>
            <person name="Stielow B."/>
            <person name="Teixiera M."/>
            <person name="Abouelleil A."/>
            <person name="Chapman S.B."/>
            <person name="Priest M."/>
            <person name="Young S.K."/>
            <person name="Wortman J."/>
            <person name="Nusbaum C."/>
            <person name="Birren B."/>
        </authorList>
    </citation>
    <scope>NUCLEOTIDE SEQUENCE [LARGE SCALE GENOMIC DNA]</scope>
    <source>
        <strain evidence="9 10">CBS 89968</strain>
    </source>
</reference>
<evidence type="ECO:0000313" key="9">
    <source>
        <dbReference type="EMBL" id="KIW20582.1"/>
    </source>
</evidence>
<dbReference type="GO" id="GO:0006400">
    <property type="term" value="P:tRNA modification"/>
    <property type="evidence" value="ECO:0007669"/>
    <property type="project" value="TreeGrafter"/>
</dbReference>
<keyword evidence="10" id="KW-1185">Reference proteome</keyword>
<dbReference type="NCBIfam" id="TIGR00174">
    <property type="entry name" value="miaA"/>
    <property type="match status" value="1"/>
</dbReference>
<dbReference type="Proteomes" id="UP000053328">
    <property type="component" value="Unassembled WGS sequence"/>
</dbReference>
<sequence>MSLIVRRALNMVSHRPDNPVVVVIGATGTGKSKLAVDLATRFNGEIINGDAMQMYKGLPIITNKIPQEERNGIRHHLLDFIGLEEPPWTVHKFVKESTKVVDEIRSRGKLPILVGGTHYYTHALLFKDETLSADEEEGGTEDAEAKGSEDLAILSRSTEEIFAKLQEVDPQMAVRWHPRDRRKIQRSLEIWLKTGRKASEVYAAQQERKGAIGRNSGSGSMSGDLKSMIDSGQVSALRYPTLLLWLEAEDAVLKERLNARVDSMVESGLVDEAAALASLENGMVKRGSPVDKTMGIWVSIGYKELGPYIQEQQASGADSPQSSRALAQAVEAVKAGTRRYAKRQNRYIRIRLANALQQAGEFNMLFLLDGTDLENWDTKVFEQAQALVKSFLDGEALPEHKSLSELADSILSASNEGGVTDSRVARKCETCDKILMTTDQWNRHLSSRGHKKAAVAQRKREATSNQVPNQTCDVFDSKPT</sequence>
<evidence type="ECO:0000256" key="4">
    <source>
        <dbReference type="ARBA" id="ARBA00022840"/>
    </source>
</evidence>
<comment type="catalytic activity">
    <reaction evidence="5 6">
        <text>adenosine(37) in tRNA + dimethylallyl diphosphate = N(6)-dimethylallyladenosine(37) in tRNA + diphosphate</text>
        <dbReference type="Rhea" id="RHEA:26482"/>
        <dbReference type="Rhea" id="RHEA-COMP:10162"/>
        <dbReference type="Rhea" id="RHEA-COMP:10375"/>
        <dbReference type="ChEBI" id="CHEBI:33019"/>
        <dbReference type="ChEBI" id="CHEBI:57623"/>
        <dbReference type="ChEBI" id="CHEBI:74411"/>
        <dbReference type="ChEBI" id="CHEBI:74415"/>
        <dbReference type="EC" id="2.5.1.75"/>
    </reaction>
</comment>
<dbReference type="PANTHER" id="PTHR11088">
    <property type="entry name" value="TRNA DIMETHYLALLYLTRANSFERASE"/>
    <property type="match status" value="1"/>
</dbReference>
<evidence type="ECO:0000256" key="6">
    <source>
        <dbReference type="RuleBase" id="RU003783"/>
    </source>
</evidence>
<keyword evidence="5 6" id="KW-0819">tRNA processing</keyword>
<dbReference type="EMBL" id="KN847492">
    <property type="protein sequence ID" value="KIW20582.1"/>
    <property type="molecule type" value="Genomic_DNA"/>
</dbReference>
<dbReference type="GO" id="GO:0005739">
    <property type="term" value="C:mitochondrion"/>
    <property type="evidence" value="ECO:0007669"/>
    <property type="project" value="TreeGrafter"/>
</dbReference>
<protein>
    <recommendedName>
        <fullName evidence="5 6">tRNA dimethylallyltransferase</fullName>
        <ecNumber evidence="5 6">2.5.1.75</ecNumber>
    </recommendedName>
</protein>
<dbReference type="InterPro" id="IPR027417">
    <property type="entry name" value="P-loop_NTPase"/>
</dbReference>
<evidence type="ECO:0000256" key="8">
    <source>
        <dbReference type="SAM" id="MobiDB-lite"/>
    </source>
</evidence>
<dbReference type="STRING" id="91928.A0A0D2A745"/>
<evidence type="ECO:0000256" key="1">
    <source>
        <dbReference type="ARBA" id="ARBA00005842"/>
    </source>
</evidence>
<keyword evidence="2 5" id="KW-0808">Transferase</keyword>
<dbReference type="InterPro" id="IPR018022">
    <property type="entry name" value="IPT"/>
</dbReference>
<comment type="similarity">
    <text evidence="1 5 7">Belongs to the IPP transferase family.</text>
</comment>
<dbReference type="Gene3D" id="3.40.50.300">
    <property type="entry name" value="P-loop containing nucleotide triphosphate hydrolases"/>
    <property type="match status" value="1"/>
</dbReference>
<dbReference type="SUPFAM" id="SSF52540">
    <property type="entry name" value="P-loop containing nucleoside triphosphate hydrolases"/>
    <property type="match status" value="2"/>
</dbReference>
<proteinExistence type="inferred from homology"/>
<dbReference type="OrthoDB" id="775260at2759"/>
<dbReference type="HAMAP" id="MF_00185">
    <property type="entry name" value="IPP_trans"/>
    <property type="match status" value="1"/>
</dbReference>
<dbReference type="EC" id="2.5.1.75" evidence="5 6"/>
<accession>A0A0D2A745</accession>
<dbReference type="GO" id="GO:0005524">
    <property type="term" value="F:ATP binding"/>
    <property type="evidence" value="ECO:0007669"/>
    <property type="project" value="UniProtKB-UniRule"/>
</dbReference>
<dbReference type="PANTHER" id="PTHR11088:SF89">
    <property type="entry name" value="TRNA DIMETHYLALLYLTRANSFERASE"/>
    <property type="match status" value="1"/>
</dbReference>
<dbReference type="AlphaFoldDB" id="A0A0D2A745"/>
<dbReference type="VEuPathDB" id="FungiDB:PV08_01157"/>
<dbReference type="InterPro" id="IPR030666">
    <property type="entry name" value="IPP_transferase_euk"/>
</dbReference>
<organism evidence="9 10">
    <name type="scientific">Exophiala spinifera</name>
    <dbReference type="NCBI Taxonomy" id="91928"/>
    <lineage>
        <taxon>Eukaryota</taxon>
        <taxon>Fungi</taxon>
        <taxon>Dikarya</taxon>
        <taxon>Ascomycota</taxon>
        <taxon>Pezizomycotina</taxon>
        <taxon>Eurotiomycetes</taxon>
        <taxon>Chaetothyriomycetidae</taxon>
        <taxon>Chaetothyriales</taxon>
        <taxon>Herpotrichiellaceae</taxon>
        <taxon>Exophiala</taxon>
    </lineage>
</organism>
<gene>
    <name evidence="9" type="ORF">PV08_01157</name>
</gene>
<dbReference type="GeneID" id="27328240"/>
<keyword evidence="4 5" id="KW-0067">ATP-binding</keyword>